<name>Q138I8_RHOPS</name>
<accession>Q138I8</accession>
<dbReference type="STRING" id="316057.RPD_2266"/>
<organism evidence="1 2">
    <name type="scientific">Rhodopseudomonas palustris (strain BisB5)</name>
    <dbReference type="NCBI Taxonomy" id="316057"/>
    <lineage>
        <taxon>Bacteria</taxon>
        <taxon>Pseudomonadati</taxon>
        <taxon>Pseudomonadota</taxon>
        <taxon>Alphaproteobacteria</taxon>
        <taxon>Hyphomicrobiales</taxon>
        <taxon>Nitrobacteraceae</taxon>
        <taxon>Rhodopseudomonas</taxon>
    </lineage>
</organism>
<evidence type="ECO:0000313" key="1">
    <source>
        <dbReference type="EMBL" id="ABE39501.1"/>
    </source>
</evidence>
<proteinExistence type="predicted"/>
<gene>
    <name evidence="1" type="ordered locus">RPD_2266</name>
</gene>
<protein>
    <submittedName>
        <fullName evidence="1">Uncharacterized protein</fullName>
    </submittedName>
</protein>
<evidence type="ECO:0000313" key="2">
    <source>
        <dbReference type="Proteomes" id="UP000001818"/>
    </source>
</evidence>
<dbReference type="EMBL" id="CP000283">
    <property type="protein sequence ID" value="ABE39501.1"/>
    <property type="molecule type" value="Genomic_DNA"/>
</dbReference>
<dbReference type="AlphaFoldDB" id="Q138I8"/>
<dbReference type="KEGG" id="rpd:RPD_2266"/>
<sequence>MGRIARNRVPLHHAIADRGGVARSLGLVRRRYAVREMPRAEHRGAARVGGEPQFEQMLALAGQVQDHHPVCGSEVDRYRAAQHRMAVVDHGGALQSADGLVAVGVQLDLGVAAERGEGRGGQPDLELHRGFGTVETEIVQRRVPHVVGDEANEADHETDRRAIPEDVARGALAAAEIQLERDRQSKRSGGACQCRGCETGRAVRGVRCHPEQLDDCVHDSGDPAAHRLDRRRHTRPKIRHDTVTRLEWTGTSSGVGLRCSHAGSNRPIDCHDGVRSL</sequence>
<dbReference type="eggNOG" id="ENOG50311SM">
    <property type="taxonomic scope" value="Bacteria"/>
</dbReference>
<dbReference type="HOGENOM" id="CLU_1004294_0_0_5"/>
<reference evidence="1 2" key="1">
    <citation type="submission" date="2006-03" db="EMBL/GenBank/DDBJ databases">
        <title>Complete sequence of Rhodopseudomonas palustris BisB5.</title>
        <authorList>
            <consortium name="US DOE Joint Genome Institute"/>
            <person name="Copeland A."/>
            <person name="Lucas S."/>
            <person name="Lapidus A."/>
            <person name="Barry K."/>
            <person name="Detter J.C."/>
            <person name="Glavina del Rio T."/>
            <person name="Hammon N."/>
            <person name="Israni S."/>
            <person name="Dalin E."/>
            <person name="Tice H."/>
            <person name="Pitluck S."/>
            <person name="Chain P."/>
            <person name="Malfatti S."/>
            <person name="Shin M."/>
            <person name="Vergez L."/>
            <person name="Schmutz J."/>
            <person name="Larimer F."/>
            <person name="Land M."/>
            <person name="Hauser L."/>
            <person name="Pelletier D.A."/>
            <person name="Kyrpides N."/>
            <person name="Lykidis A."/>
            <person name="Oda Y."/>
            <person name="Harwood C.S."/>
            <person name="Richardson P."/>
        </authorList>
    </citation>
    <scope>NUCLEOTIDE SEQUENCE [LARGE SCALE GENOMIC DNA]</scope>
    <source>
        <strain evidence="1 2">BisB5</strain>
    </source>
</reference>
<dbReference type="Proteomes" id="UP000001818">
    <property type="component" value="Chromosome"/>
</dbReference>